<evidence type="ECO:0000256" key="1">
    <source>
        <dbReference type="ARBA" id="ARBA00005574"/>
    </source>
</evidence>
<dbReference type="GO" id="GO:0005634">
    <property type="term" value="C:nucleus"/>
    <property type="evidence" value="ECO:0007669"/>
    <property type="project" value="TreeGrafter"/>
</dbReference>
<dbReference type="Gene3D" id="3.40.50.410">
    <property type="entry name" value="von Willebrand factor, type A domain"/>
    <property type="match status" value="1"/>
</dbReference>
<dbReference type="GO" id="GO:0008540">
    <property type="term" value="C:proteasome regulatory particle, base subcomplex"/>
    <property type="evidence" value="ECO:0007669"/>
    <property type="project" value="TreeGrafter"/>
</dbReference>
<dbReference type="InterPro" id="IPR036465">
    <property type="entry name" value="vWFA_dom_sf"/>
</dbReference>
<proteinExistence type="inferred from homology"/>
<dbReference type="Pfam" id="PF13519">
    <property type="entry name" value="VWA_2"/>
    <property type="match status" value="1"/>
</dbReference>
<feature type="region of interest" description="Disordered" evidence="3">
    <location>
        <begin position="221"/>
        <end position="345"/>
    </location>
</feature>
<dbReference type="GO" id="GO:0043161">
    <property type="term" value="P:proteasome-mediated ubiquitin-dependent protein catabolic process"/>
    <property type="evidence" value="ECO:0007669"/>
    <property type="project" value="TreeGrafter"/>
</dbReference>
<dbReference type="EMBL" id="KN847977">
    <property type="protein sequence ID" value="KIR48498.1"/>
    <property type="molecule type" value="Genomic_DNA"/>
</dbReference>
<dbReference type="PROSITE" id="PS50234">
    <property type="entry name" value="VWFA"/>
    <property type="match status" value="1"/>
</dbReference>
<dbReference type="SMART" id="SM00726">
    <property type="entry name" value="UIM"/>
    <property type="match status" value="3"/>
</dbReference>
<dbReference type="HOGENOM" id="CLU_033293_1_0_1"/>
<evidence type="ECO:0000256" key="2">
    <source>
        <dbReference type="ARBA" id="ARBA00022942"/>
    </source>
</evidence>
<sequence>MPLESCMLILDNSEYMRNGDYPPTRFQAQAEAIQTVFTAKTDANPESAVGMMTMAGNSPSLLVTPTNDLGRLMHALSKVLVSNTAQLSTAISIAQLALKHRENKNQRQRIVIFVGSPLGESAESLVKLGKRLRKNNVFVDVVTFGDEGRDNDEKLRGLVEAAGEESNLVSVPPGERFLSDVIASSPILFDGENPMAAAGGFEGDIDPNMDPELAMAIRMSLQEAQAQQSQSADAGPSSGSGAALPDSITQPLSTTHPSSSSGDVLMAPGDSGNLPGTPKAQAHAEAADKAGALAESGTGSTFTSGNPLTGNRAPDVARQEEEDEELKRALAMSRGGGGDIEMEEEEDEEAAIARAIAMSLEGQEGKKDKNG</sequence>
<dbReference type="CDD" id="cd01452">
    <property type="entry name" value="VWA_26S_proteasome_subunit"/>
    <property type="match status" value="1"/>
</dbReference>
<dbReference type="InterPro" id="IPR003903">
    <property type="entry name" value="UIM_dom"/>
</dbReference>
<dbReference type="Gene3D" id="1.10.287.3990">
    <property type="match status" value="1"/>
</dbReference>
<dbReference type="OrthoDB" id="1731724at2759"/>
<organism evidence="5">
    <name type="scientific">Cryptococcus bacillisporus CA1280</name>
    <dbReference type="NCBI Taxonomy" id="1296109"/>
    <lineage>
        <taxon>Eukaryota</taxon>
        <taxon>Fungi</taxon>
        <taxon>Dikarya</taxon>
        <taxon>Basidiomycota</taxon>
        <taxon>Agaricomycotina</taxon>
        <taxon>Tremellomycetes</taxon>
        <taxon>Tremellales</taxon>
        <taxon>Cryptococcaceae</taxon>
        <taxon>Cryptococcus</taxon>
        <taxon>Cryptococcus gattii species complex</taxon>
    </lineage>
</organism>
<protein>
    <submittedName>
        <fullName evidence="5">26S proteasome regulatory subunit N10</fullName>
    </submittedName>
</protein>
<dbReference type="AlphaFoldDB" id="A0A0D0UK16"/>
<dbReference type="GO" id="GO:0005829">
    <property type="term" value="C:cytosol"/>
    <property type="evidence" value="ECO:0007669"/>
    <property type="project" value="TreeGrafter"/>
</dbReference>
<dbReference type="GO" id="GO:0036435">
    <property type="term" value="F:K48-linked polyubiquitin modification-dependent protein binding"/>
    <property type="evidence" value="ECO:0007669"/>
    <property type="project" value="UniProtKB-ARBA"/>
</dbReference>
<dbReference type="Pfam" id="PF02809">
    <property type="entry name" value="UIM"/>
    <property type="match status" value="3"/>
</dbReference>
<evidence type="ECO:0000256" key="3">
    <source>
        <dbReference type="SAM" id="MobiDB-lite"/>
    </source>
</evidence>
<dbReference type="PANTHER" id="PTHR10223">
    <property type="entry name" value="26S PROTEASOME NON-ATPASE REGULATORY SUBUNIT 4"/>
    <property type="match status" value="1"/>
</dbReference>
<dbReference type="FunFam" id="3.40.50.410:FF:000005">
    <property type="entry name" value="26S proteasome non-ATPase regulatory subunit 4"/>
    <property type="match status" value="1"/>
</dbReference>
<dbReference type="PANTHER" id="PTHR10223:SF0">
    <property type="entry name" value="26S PROTEASOME NON-ATPASE REGULATORY SUBUNIT 4"/>
    <property type="match status" value="1"/>
</dbReference>
<gene>
    <name evidence="5" type="ORF">I312_02344</name>
</gene>
<dbReference type="InterPro" id="IPR002035">
    <property type="entry name" value="VWF_A"/>
</dbReference>
<feature type="compositionally biased region" description="Low complexity" evidence="3">
    <location>
        <begin position="280"/>
        <end position="294"/>
    </location>
</feature>
<dbReference type="PROSITE" id="PS50330">
    <property type="entry name" value="UIM"/>
    <property type="match status" value="2"/>
</dbReference>
<accession>A0A0D0UK16</accession>
<name>A0A0D0UK16_CRYGA</name>
<dbReference type="InterPro" id="IPR027040">
    <property type="entry name" value="PSMD4"/>
</dbReference>
<evidence type="ECO:0000259" key="4">
    <source>
        <dbReference type="PROSITE" id="PS50234"/>
    </source>
</evidence>
<feature type="compositionally biased region" description="Polar residues" evidence="3">
    <location>
        <begin position="297"/>
        <end position="309"/>
    </location>
</feature>
<dbReference type="SUPFAM" id="SSF53300">
    <property type="entry name" value="vWA-like"/>
    <property type="match status" value="1"/>
</dbReference>
<keyword evidence="2 5" id="KW-0647">Proteasome</keyword>
<dbReference type="SMART" id="SM00327">
    <property type="entry name" value="VWA"/>
    <property type="match status" value="1"/>
</dbReference>
<comment type="similarity">
    <text evidence="1">Belongs to the proteasome subunit S5A family.</text>
</comment>
<reference evidence="5" key="1">
    <citation type="submission" date="2015-01" db="EMBL/GenBank/DDBJ databases">
        <title>The Genome Sequence of Cryptococcus gattii CA1280.</title>
        <authorList>
            <consortium name="The Broad Institute Genomics Platform"/>
            <person name="Cuomo C."/>
            <person name="Litvintseva A."/>
            <person name="Chen Y."/>
            <person name="Heitman J."/>
            <person name="Sun S."/>
            <person name="Springer D."/>
            <person name="Dromer F."/>
            <person name="Young S."/>
            <person name="Zeng Q."/>
            <person name="Gargeya S."/>
            <person name="Abouelleil A."/>
            <person name="Alvarado L."/>
            <person name="Chapman S.B."/>
            <person name="Gainer-Dewar J."/>
            <person name="Goldberg J."/>
            <person name="Griggs A."/>
            <person name="Gujja S."/>
            <person name="Hansen M."/>
            <person name="Howarth C."/>
            <person name="Imamovic A."/>
            <person name="Larimer J."/>
            <person name="Murphy C."/>
            <person name="Naylor J."/>
            <person name="Pearson M."/>
            <person name="Priest M."/>
            <person name="Roberts A."/>
            <person name="Saif S."/>
            <person name="Shea T."/>
            <person name="Sykes S."/>
            <person name="Wortman J."/>
            <person name="Nusbaum C."/>
            <person name="Birren B."/>
        </authorList>
    </citation>
    <scope>NUCLEOTIDE SEQUENCE [LARGE SCALE GENOMIC DNA]</scope>
    <source>
        <strain evidence="5">CA1280</strain>
    </source>
</reference>
<feature type="compositionally biased region" description="Polar residues" evidence="3">
    <location>
        <begin position="248"/>
        <end position="262"/>
    </location>
</feature>
<feature type="compositionally biased region" description="Low complexity" evidence="3">
    <location>
        <begin position="221"/>
        <end position="247"/>
    </location>
</feature>
<evidence type="ECO:0000313" key="5">
    <source>
        <dbReference type="EMBL" id="KIR48498.1"/>
    </source>
</evidence>
<feature type="domain" description="VWFA" evidence="4">
    <location>
        <begin position="5"/>
        <end position="187"/>
    </location>
</feature>